<comment type="caution">
    <text evidence="1">The sequence shown here is derived from an EMBL/GenBank/DDBJ whole genome shotgun (WGS) entry which is preliminary data.</text>
</comment>
<sequence>MQSFISESMNPDISINLARQCCYLNGLCILMRGSNLAKRPL</sequence>
<reference evidence="1" key="1">
    <citation type="submission" date="2016-10" db="EMBL/GenBank/DDBJ databases">
        <title>Sequence of Gallionella enrichment culture.</title>
        <authorList>
            <person name="Poehlein A."/>
            <person name="Muehling M."/>
            <person name="Daniel R."/>
        </authorList>
    </citation>
    <scope>NUCLEOTIDE SEQUENCE</scope>
</reference>
<evidence type="ECO:0000313" key="1">
    <source>
        <dbReference type="EMBL" id="OIQ68416.1"/>
    </source>
</evidence>
<gene>
    <name evidence="1" type="ORF">GALL_499920</name>
</gene>
<proteinExistence type="predicted"/>
<dbReference type="EMBL" id="MLJW01005322">
    <property type="protein sequence ID" value="OIQ68416.1"/>
    <property type="molecule type" value="Genomic_DNA"/>
</dbReference>
<organism evidence="1">
    <name type="scientific">mine drainage metagenome</name>
    <dbReference type="NCBI Taxonomy" id="410659"/>
    <lineage>
        <taxon>unclassified sequences</taxon>
        <taxon>metagenomes</taxon>
        <taxon>ecological metagenomes</taxon>
    </lineage>
</organism>
<accession>A0A1J5PCD0</accession>
<name>A0A1J5PCD0_9ZZZZ</name>
<protein>
    <submittedName>
        <fullName evidence="1">Uncharacterized protein</fullName>
    </submittedName>
</protein>
<dbReference type="AlphaFoldDB" id="A0A1J5PCD0"/>